<feature type="transmembrane region" description="Helical" evidence="6">
    <location>
        <begin position="211"/>
        <end position="228"/>
    </location>
</feature>
<evidence type="ECO:0000256" key="6">
    <source>
        <dbReference type="SAM" id="Phobius"/>
    </source>
</evidence>
<proteinExistence type="inferred from homology"/>
<organism evidence="8 9">
    <name type="scientific">Torulaspora delbrueckii</name>
    <name type="common">Yeast</name>
    <name type="synonym">Candida colliculosa</name>
    <dbReference type="NCBI Taxonomy" id="4950"/>
    <lineage>
        <taxon>Eukaryota</taxon>
        <taxon>Fungi</taxon>
        <taxon>Dikarya</taxon>
        <taxon>Ascomycota</taxon>
        <taxon>Saccharomycotina</taxon>
        <taxon>Saccharomycetes</taxon>
        <taxon>Saccharomycetales</taxon>
        <taxon>Saccharomycetaceae</taxon>
        <taxon>Torulaspora</taxon>
    </lineage>
</organism>
<dbReference type="GO" id="GO:0015035">
    <property type="term" value="F:protein-disulfide reductase activity"/>
    <property type="evidence" value="ECO:0007669"/>
    <property type="project" value="EnsemblFungi"/>
</dbReference>
<dbReference type="STRING" id="1076872.G8ZMA3"/>
<keyword evidence="4 6" id="KW-1133">Transmembrane helix</keyword>
<dbReference type="Proteomes" id="UP000005627">
    <property type="component" value="Chromosome 1"/>
</dbReference>
<dbReference type="RefSeq" id="XP_003678958.1">
    <property type="nucleotide sequence ID" value="XM_003678910.1"/>
</dbReference>
<dbReference type="KEGG" id="tdl:TDEL_0A04150"/>
<evidence type="ECO:0000313" key="8">
    <source>
        <dbReference type="EMBL" id="CCE89747.1"/>
    </source>
</evidence>
<dbReference type="AlphaFoldDB" id="G8ZMA3"/>
<accession>G8ZMA3</accession>
<feature type="transmembrane region" description="Helical" evidence="6">
    <location>
        <begin position="295"/>
        <end position="312"/>
    </location>
</feature>
<dbReference type="FunCoup" id="G8ZMA3">
    <property type="interactions" value="140"/>
</dbReference>
<dbReference type="GO" id="GO:0018279">
    <property type="term" value="P:protein N-linked glycosylation via asparagine"/>
    <property type="evidence" value="ECO:0007669"/>
    <property type="project" value="TreeGrafter"/>
</dbReference>
<evidence type="ECO:0000256" key="2">
    <source>
        <dbReference type="ARBA" id="ARBA00009561"/>
    </source>
</evidence>
<dbReference type="HOGENOM" id="CLU_052855_2_1_1"/>
<protein>
    <recommendedName>
        <fullName evidence="10">Dolichyl-diphosphooligosaccharide--protein glycosyltransferase subunit OST6</fullName>
    </recommendedName>
</protein>
<name>G8ZMA3_TORDE</name>
<sequence>MQFNQLLFFWYFVVFQRSVYALLDNAKSILPLQDSNGIIRVTDANYDELKSGVFDYYNILFITTTKSNKQGLVCETCNKFEPIYRKVSLATHQQAPGAKVLFFQADVSENRKLVKEIGLTTIPHVLVFPPPQLGDEFKWSKSEFYQYELNSNSVKTPLHFGDFLAKILKVYIGISEDFEYKEFAIYFAICVIVFSILKRKVLPMIPNKSKFFCGLFSLGIIMLSITGFKFTQMNGIPFIARDSKGQIMYFSGGMSWQFGIEIFTVSMMYIGMGLATLTLIYIVKTGTETRLKNGAMIAISCLVYYTFSYFLSCFKIKNPEYPYTI</sequence>
<evidence type="ECO:0000256" key="4">
    <source>
        <dbReference type="ARBA" id="ARBA00022989"/>
    </source>
</evidence>
<dbReference type="GeneID" id="11502696"/>
<dbReference type="OrthoDB" id="67566at2759"/>
<evidence type="ECO:0000313" key="9">
    <source>
        <dbReference type="Proteomes" id="UP000005627"/>
    </source>
</evidence>
<dbReference type="EMBL" id="HE616742">
    <property type="protein sequence ID" value="CCE89747.1"/>
    <property type="molecule type" value="Genomic_DNA"/>
</dbReference>
<keyword evidence="7" id="KW-0732">Signal</keyword>
<dbReference type="SUPFAM" id="SSF52833">
    <property type="entry name" value="Thioredoxin-like"/>
    <property type="match status" value="1"/>
</dbReference>
<feature type="signal peptide" evidence="7">
    <location>
        <begin position="1"/>
        <end position="21"/>
    </location>
</feature>
<evidence type="ECO:0000256" key="1">
    <source>
        <dbReference type="ARBA" id="ARBA00004477"/>
    </source>
</evidence>
<evidence type="ECO:0008006" key="10">
    <source>
        <dbReference type="Google" id="ProtNLM"/>
    </source>
</evidence>
<dbReference type="GO" id="GO:0008250">
    <property type="term" value="C:oligosaccharyltransferase complex"/>
    <property type="evidence" value="ECO:0007669"/>
    <property type="project" value="EnsemblFungi"/>
</dbReference>
<dbReference type="eggNOG" id="KOG2603">
    <property type="taxonomic scope" value="Eukaryota"/>
</dbReference>
<dbReference type="Gene3D" id="3.40.30.10">
    <property type="entry name" value="Glutaredoxin"/>
    <property type="match status" value="1"/>
</dbReference>
<comment type="subcellular location">
    <subcellularLocation>
        <location evidence="1">Endoplasmic reticulum membrane</location>
        <topology evidence="1">Multi-pass membrane protein</topology>
    </subcellularLocation>
</comment>
<gene>
    <name evidence="8" type="primary">TDEL0A04150</name>
    <name evidence="8" type="ORF">TDEL_0A04150</name>
</gene>
<evidence type="ECO:0000256" key="3">
    <source>
        <dbReference type="ARBA" id="ARBA00022692"/>
    </source>
</evidence>
<evidence type="ECO:0000256" key="7">
    <source>
        <dbReference type="SAM" id="SignalP"/>
    </source>
</evidence>
<feature type="chain" id="PRO_5003519140" description="Dolichyl-diphosphooligosaccharide--protein glycosyltransferase subunit OST6" evidence="7">
    <location>
        <begin position="22"/>
        <end position="325"/>
    </location>
</feature>
<dbReference type="InterPro" id="IPR036249">
    <property type="entry name" value="Thioredoxin-like_sf"/>
</dbReference>
<feature type="transmembrane region" description="Helical" evidence="6">
    <location>
        <begin position="183"/>
        <end position="199"/>
    </location>
</feature>
<comment type="similarity">
    <text evidence="2">Belongs to the OST3/OST6 family.</text>
</comment>
<dbReference type="Pfam" id="PF04756">
    <property type="entry name" value="OST3_OST6"/>
    <property type="match status" value="1"/>
</dbReference>
<keyword evidence="9" id="KW-1185">Reference proteome</keyword>
<keyword evidence="5 6" id="KW-0472">Membrane</keyword>
<dbReference type="InterPro" id="IPR021149">
    <property type="entry name" value="OligosaccharylTrfase_OST3/OST6"/>
</dbReference>
<evidence type="ECO:0000256" key="5">
    <source>
        <dbReference type="ARBA" id="ARBA00023136"/>
    </source>
</evidence>
<feature type="transmembrane region" description="Helical" evidence="6">
    <location>
        <begin position="258"/>
        <end position="283"/>
    </location>
</feature>
<dbReference type="CDD" id="cd02947">
    <property type="entry name" value="TRX_family"/>
    <property type="match status" value="1"/>
</dbReference>
<dbReference type="PANTHER" id="PTHR12692">
    <property type="entry name" value="DOLICHYL-DIPHOSPHOOLIGOSACCHARIDE--PROTEIN GLYCOSYLTRANSFERASE-RELATED"/>
    <property type="match status" value="1"/>
</dbReference>
<keyword evidence="3 6" id="KW-0812">Transmembrane</keyword>
<dbReference type="InParanoid" id="G8ZMA3"/>
<reference evidence="8 9" key="1">
    <citation type="journal article" date="2011" name="Proc. Natl. Acad. Sci. U.S.A.">
        <title>Evolutionary erosion of yeast sex chromosomes by mating-type switching accidents.</title>
        <authorList>
            <person name="Gordon J.L."/>
            <person name="Armisen D."/>
            <person name="Proux-Wera E."/>
            <person name="Oheigeartaigh S.S."/>
            <person name="Byrne K.P."/>
            <person name="Wolfe K.H."/>
        </authorList>
    </citation>
    <scope>NUCLEOTIDE SEQUENCE [LARGE SCALE GENOMIC DNA]</scope>
    <source>
        <strain evidence="9">ATCC 10662 / CBS 1146 / NBRC 0425 / NCYC 2629 / NRRL Y-866</strain>
    </source>
</reference>
<dbReference type="PANTHER" id="PTHR12692:SF3">
    <property type="entry name" value="DOLICHYL-DIPHOSPHOOLIGOSACCHARIDE--PROTEIN GLYCOSYLTRANSFERASE SUBUNIT OST6"/>
    <property type="match status" value="1"/>
</dbReference>